<dbReference type="GO" id="GO:0098996">
    <property type="term" value="P:symbiont entry into host cell via disruption of host cell glycocalyx"/>
    <property type="evidence" value="ECO:0007669"/>
    <property type="project" value="UniProtKB-KW"/>
</dbReference>
<evidence type="ECO:0000256" key="2">
    <source>
        <dbReference type="ARBA" id="ARBA00022717"/>
    </source>
</evidence>
<dbReference type="SUPFAM" id="SSF51126">
    <property type="entry name" value="Pectin lyase-like"/>
    <property type="match status" value="1"/>
</dbReference>
<keyword evidence="5" id="KW-1160">Virus entry into host cell</keyword>
<evidence type="ECO:0000313" key="7">
    <source>
        <dbReference type="EMBL" id="URY99667.1"/>
    </source>
</evidence>
<reference evidence="7" key="1">
    <citation type="submission" date="2021-11" db="EMBL/GenBank/DDBJ databases">
        <title>The TAILOR 12: Case summaries of 12 patient that have undergone phage therapy for multidrug-resistant infections.</title>
        <authorList>
            <person name="Green S."/>
            <person name="Terwilliger A."/>
            <person name="Clark J."/>
            <person name="Salazar K."/>
            <person name="Maresso A."/>
        </authorList>
    </citation>
    <scope>NUCLEOTIDE SEQUENCE</scope>
</reference>
<proteinExistence type="predicted"/>
<evidence type="ECO:0000256" key="3">
    <source>
        <dbReference type="ARBA" id="ARBA00022732"/>
    </source>
</evidence>
<sequence>MALNSLVRSNNAVIQNLQLHSLEELRAFQSREDYDAVVLTRAVAGGLVVNEVFLKDPADTTSADDGYSCIVAADGARWKLPLDRGYNPLLLLGTPGYSSLNLCINKIALDLTVKWSDRKGVIDFCTTIRIPGNSSGSARYTMTGPVRLPSFVTLHMETTTYFDFSGNSDGLIIDNSLFPLLLDSTYSTDPTARPRSVLLWESERSILTGAKLNLNHPIDSARTSNAGITIGNTVSGYIDVRGCTVGNWGSYGFYYGIKINPVDSYINTFRDGHLGRNHYAVAVLGASKTNAGEKFVFDNLTLADSDSDLIYIENNAFELFFKGCSCDYSTGDMVKITKDGNAYVSFSQCHIEGIQGMLVNVVAANTYPKYGKRVVFSDCILDLGSGQPAPALWNKTWFFSTVINTYVYILESTRVWTSTSTMALAKTAYQSLIVTGKPANNQVVLDYRLGVEDLLDASSVLLGSFNPGGNNKRVISTGRYDGTPGDAYTTSVNTADAWGWYTVNGSWVFADADADDADGVKGITLTSTNASTKYYLICNLPEPVGFQDKFRALGAIKIESGYTGDVNVRCMAEVRGLTTMNSAAVADSVINTSEGADVNVSSVAEANSRIGKYQGFVTPALQVQSFNNQAKPMTYVRVGLILSGFTGTISLKLPTVTSHRRLTA</sequence>
<evidence type="ECO:0000256" key="1">
    <source>
        <dbReference type="ARBA" id="ARBA00004328"/>
    </source>
</evidence>
<dbReference type="Proteomes" id="UP001055501">
    <property type="component" value="Genome"/>
</dbReference>
<gene>
    <name evidence="7" type="ORF">6993_0053</name>
</gene>
<organism evidence="7 8">
    <name type="scientific">Klebsiella phage 6993</name>
    <dbReference type="NCBI Taxonomy" id="2912297"/>
    <lineage>
        <taxon>Viruses</taxon>
        <taxon>Duplodnaviria</taxon>
        <taxon>Heunggongvirae</taxon>
        <taxon>Uroviricota</taxon>
        <taxon>Caudoviricetes</taxon>
        <taxon>Autographivirales</taxon>
        <taxon>Autoscriptoviridae</taxon>
        <taxon>Slopekvirinae</taxon>
        <taxon>Drulisvirus</taxon>
        <taxon>Drulisvirus dv6993</taxon>
    </lineage>
</organism>
<accession>A0A9E7SC24</accession>
<keyword evidence="4" id="KW-0946">Virion</keyword>
<dbReference type="EMBL" id="OL362278">
    <property type="protein sequence ID" value="URY99667.1"/>
    <property type="molecule type" value="Genomic_DNA"/>
</dbReference>
<dbReference type="GO" id="GO:0098015">
    <property type="term" value="C:virus tail"/>
    <property type="evidence" value="ECO:0007669"/>
    <property type="project" value="UniProtKB-KW"/>
</dbReference>
<keyword evidence="3" id="KW-1227">Viral tail protein</keyword>
<dbReference type="GO" id="GO:0098994">
    <property type="term" value="P:symbiont entry into host cell via disruption of host cell envelope"/>
    <property type="evidence" value="ECO:0007669"/>
    <property type="project" value="UniProtKB-KW"/>
</dbReference>
<keyword evidence="8" id="KW-1185">Reference proteome</keyword>
<comment type="subcellular location">
    <subcellularLocation>
        <location evidence="1">Virion</location>
    </subcellularLocation>
</comment>
<evidence type="ECO:0000256" key="4">
    <source>
        <dbReference type="ARBA" id="ARBA00022844"/>
    </source>
</evidence>
<keyword evidence="6" id="KW-1238">Degradation of host capsule during virus entry</keyword>
<evidence type="ECO:0000313" key="8">
    <source>
        <dbReference type="Proteomes" id="UP001055501"/>
    </source>
</evidence>
<evidence type="ECO:0000256" key="6">
    <source>
        <dbReference type="ARBA" id="ARBA00035731"/>
    </source>
</evidence>
<dbReference type="InterPro" id="IPR011050">
    <property type="entry name" value="Pectin_lyase_fold/virulence"/>
</dbReference>
<protein>
    <submittedName>
        <fullName evidence="7">Uncharacterized protein</fullName>
    </submittedName>
</protein>
<name>A0A9E7SC24_9CAUD</name>
<evidence type="ECO:0000256" key="5">
    <source>
        <dbReference type="ARBA" id="ARBA00023296"/>
    </source>
</evidence>
<keyword evidence="2" id="KW-1235">Degradation of host cell envelope components during virus entry</keyword>